<name>A0A182YNF8_ANOST</name>
<dbReference type="SMART" id="SM00280">
    <property type="entry name" value="KAZAL"/>
    <property type="match status" value="2"/>
</dbReference>
<dbReference type="STRING" id="30069.A0A182YNF8"/>
<reference evidence="2" key="2">
    <citation type="submission" date="2020-05" db="UniProtKB">
        <authorList>
            <consortium name="EnsemblMetazoa"/>
        </authorList>
    </citation>
    <scope>IDENTIFICATION</scope>
    <source>
        <strain evidence="2">Indian</strain>
    </source>
</reference>
<dbReference type="PROSITE" id="PS51257">
    <property type="entry name" value="PROKAR_LIPOPROTEIN"/>
    <property type="match status" value="1"/>
</dbReference>
<evidence type="ECO:0000259" key="1">
    <source>
        <dbReference type="PROSITE" id="PS51465"/>
    </source>
</evidence>
<protein>
    <recommendedName>
        <fullName evidence="1">Kazal-like domain-containing protein</fullName>
    </recommendedName>
</protein>
<proteinExistence type="predicted"/>
<feature type="domain" description="Kazal-like" evidence="1">
    <location>
        <begin position="42"/>
        <end position="91"/>
    </location>
</feature>
<accession>A0A182YNF8</accession>
<dbReference type="InterPro" id="IPR053265">
    <property type="entry name" value="Serpin"/>
</dbReference>
<dbReference type="PROSITE" id="PS51465">
    <property type="entry name" value="KAZAL_2"/>
    <property type="match status" value="2"/>
</dbReference>
<dbReference type="GO" id="GO:0005615">
    <property type="term" value="C:extracellular space"/>
    <property type="evidence" value="ECO:0007669"/>
    <property type="project" value="TreeGrafter"/>
</dbReference>
<dbReference type="VEuPathDB" id="VectorBase:ASTEI20_031050"/>
<dbReference type="PROSITE" id="PS00282">
    <property type="entry name" value="KAZAL_1"/>
    <property type="match status" value="2"/>
</dbReference>
<dbReference type="VEuPathDB" id="VectorBase:ASTE006266"/>
<dbReference type="AlphaFoldDB" id="A0A182YNF8"/>
<dbReference type="PANTHER" id="PTHR21131:SF0">
    <property type="entry name" value="GEO10195P1-RELATED"/>
    <property type="match status" value="1"/>
</dbReference>
<dbReference type="Gene3D" id="3.30.60.30">
    <property type="match status" value="2"/>
</dbReference>
<dbReference type="Proteomes" id="UP000076408">
    <property type="component" value="Unassembled WGS sequence"/>
</dbReference>
<feature type="domain" description="Kazal-like" evidence="1">
    <location>
        <begin position="122"/>
        <end position="175"/>
    </location>
</feature>
<sequence>MKFISVGIAVLLLVAIASVSCMLDGKEKPNHPRLVAPTKMESTTAKPCPCARTYKPVCASDGHTYNNACSFRCAKQLNRALHVKSEGRCGEVKAVCRKMRFQFFNCLVLLIVPFLEVVLSCSVGCFPPKLCCCTMRHRPVCGNNNRTYHNYCVLRCLRLTRVKNLRMEHRWECGTTPSDWEEREMASVMMPNTENIPPASLGVFNETVERWEIYAHLD</sequence>
<dbReference type="PANTHER" id="PTHR21131">
    <property type="entry name" value="SERINE-TYPE ENDOPEPTIDASE INHIBITOR"/>
    <property type="match status" value="1"/>
</dbReference>
<organism evidence="2 3">
    <name type="scientific">Anopheles stephensi</name>
    <name type="common">Indo-Pakistan malaria mosquito</name>
    <dbReference type="NCBI Taxonomy" id="30069"/>
    <lineage>
        <taxon>Eukaryota</taxon>
        <taxon>Metazoa</taxon>
        <taxon>Ecdysozoa</taxon>
        <taxon>Arthropoda</taxon>
        <taxon>Hexapoda</taxon>
        <taxon>Insecta</taxon>
        <taxon>Pterygota</taxon>
        <taxon>Neoptera</taxon>
        <taxon>Endopterygota</taxon>
        <taxon>Diptera</taxon>
        <taxon>Nematocera</taxon>
        <taxon>Culicoidea</taxon>
        <taxon>Culicidae</taxon>
        <taxon>Anophelinae</taxon>
        <taxon>Anopheles</taxon>
    </lineage>
</organism>
<reference evidence="3" key="1">
    <citation type="journal article" date="2014" name="Genome Biol.">
        <title>Genome analysis of a major urban malaria vector mosquito, Anopheles stephensi.</title>
        <authorList>
            <person name="Jiang X."/>
            <person name="Peery A."/>
            <person name="Hall A.B."/>
            <person name="Sharma A."/>
            <person name="Chen X.G."/>
            <person name="Waterhouse R.M."/>
            <person name="Komissarov A."/>
            <person name="Riehle M.M."/>
            <person name="Shouche Y."/>
            <person name="Sharakhova M.V."/>
            <person name="Lawson D."/>
            <person name="Pakpour N."/>
            <person name="Arensburger P."/>
            <person name="Davidson V.L."/>
            <person name="Eiglmeier K."/>
            <person name="Emrich S."/>
            <person name="George P."/>
            <person name="Kennedy R.C."/>
            <person name="Mane S.P."/>
            <person name="Maslen G."/>
            <person name="Oringanje C."/>
            <person name="Qi Y."/>
            <person name="Settlage R."/>
            <person name="Tojo M."/>
            <person name="Tubio J.M."/>
            <person name="Unger M.F."/>
            <person name="Wang B."/>
            <person name="Vernick K.D."/>
            <person name="Ribeiro J.M."/>
            <person name="James A.A."/>
            <person name="Michel K."/>
            <person name="Riehle M.A."/>
            <person name="Luckhart S."/>
            <person name="Sharakhov I.V."/>
            <person name="Tu Z."/>
        </authorList>
    </citation>
    <scope>NUCLEOTIDE SEQUENCE [LARGE SCALE GENOMIC DNA]</scope>
    <source>
        <strain evidence="3">Indian</strain>
    </source>
</reference>
<keyword evidence="3" id="KW-1185">Reference proteome</keyword>
<dbReference type="InterPro" id="IPR002350">
    <property type="entry name" value="Kazal_dom"/>
</dbReference>
<dbReference type="SUPFAM" id="SSF100895">
    <property type="entry name" value="Kazal-type serine protease inhibitors"/>
    <property type="match status" value="2"/>
</dbReference>
<dbReference type="Pfam" id="PF00050">
    <property type="entry name" value="Kazal_1"/>
    <property type="match status" value="1"/>
</dbReference>
<dbReference type="VEuPathDB" id="VectorBase:ASTEI09994"/>
<dbReference type="EnsemblMetazoa" id="ASTEI09994-RA">
    <property type="protein sequence ID" value="ASTEI09994-PA"/>
    <property type="gene ID" value="ASTEI09994"/>
</dbReference>
<dbReference type="Pfam" id="PF07648">
    <property type="entry name" value="Kazal_2"/>
    <property type="match status" value="1"/>
</dbReference>
<dbReference type="InterPro" id="IPR036058">
    <property type="entry name" value="Kazal_dom_sf"/>
</dbReference>
<evidence type="ECO:0000313" key="3">
    <source>
        <dbReference type="Proteomes" id="UP000076408"/>
    </source>
</evidence>
<dbReference type="CDD" id="cd00104">
    <property type="entry name" value="KAZAL_FS"/>
    <property type="match status" value="2"/>
</dbReference>
<evidence type="ECO:0000313" key="2">
    <source>
        <dbReference type="EnsemblMetazoa" id="ASTEI09994-PA"/>
    </source>
</evidence>